<keyword evidence="1" id="KW-0479">Metal-binding</keyword>
<reference evidence="7" key="1">
    <citation type="submission" date="2020-06" db="EMBL/GenBank/DDBJ databases">
        <authorList>
            <person name="Onetto C."/>
        </authorList>
    </citation>
    <scope>NUCLEOTIDE SEQUENCE</scope>
</reference>
<sequence length="313" mass="35317">MASTEGQCAVCSKPGKLCSSCQNIHYCGRDCQKADWAVHKLLCRAFKAVREPPGPNMMRVLVFPVNNAKPEFRWMPIRPTKVQRPETGFLFGTGNQYLKNAPAETDFRSLIQDPKIGERLRHRITIQFREASQKDGSLPNASIQSPVGGPPALKLAGLVIAYSNVDVKRGEEAKNTNLDTSDLNIIKDWFSHGFFECKDEQFYEERLTRKNGYLNLAGVKESFETWEAEQRAKPARQWTLEDLSSLAMLPKIGKGQTPPAERDFSIPVSKEESAWREEQKTSGRSFSTNDMQETVECNPWLANALPSFSKNKK</sequence>
<name>A0A9N8K744_9PEZI</name>
<evidence type="ECO:0000256" key="5">
    <source>
        <dbReference type="SAM" id="MobiDB-lite"/>
    </source>
</evidence>
<dbReference type="Proteomes" id="UP000714618">
    <property type="component" value="Unassembled WGS sequence"/>
</dbReference>
<evidence type="ECO:0000313" key="7">
    <source>
        <dbReference type="EMBL" id="CAD0101314.1"/>
    </source>
</evidence>
<dbReference type="AlphaFoldDB" id="A0A9N8K744"/>
<gene>
    <name evidence="7" type="ORF">AWRI4233_LOCUS10139</name>
</gene>
<evidence type="ECO:0000259" key="6">
    <source>
        <dbReference type="PROSITE" id="PS50865"/>
    </source>
</evidence>
<feature type="compositionally biased region" description="Polar residues" evidence="5">
    <location>
        <begin position="282"/>
        <end position="291"/>
    </location>
</feature>
<feature type="domain" description="MYND-type" evidence="6">
    <location>
        <begin position="8"/>
        <end position="43"/>
    </location>
</feature>
<dbReference type="InterPro" id="IPR002893">
    <property type="entry name" value="Znf_MYND"/>
</dbReference>
<evidence type="ECO:0000256" key="2">
    <source>
        <dbReference type="ARBA" id="ARBA00022771"/>
    </source>
</evidence>
<feature type="compositionally biased region" description="Basic and acidic residues" evidence="5">
    <location>
        <begin position="260"/>
        <end position="281"/>
    </location>
</feature>
<dbReference type="Gene3D" id="6.10.140.2220">
    <property type="match status" value="1"/>
</dbReference>
<accession>A0A9N8K744</accession>
<organism evidence="7 8">
    <name type="scientific">Aureobasidium mustum</name>
    <dbReference type="NCBI Taxonomy" id="2773714"/>
    <lineage>
        <taxon>Eukaryota</taxon>
        <taxon>Fungi</taxon>
        <taxon>Dikarya</taxon>
        <taxon>Ascomycota</taxon>
        <taxon>Pezizomycotina</taxon>
        <taxon>Dothideomycetes</taxon>
        <taxon>Dothideomycetidae</taxon>
        <taxon>Dothideales</taxon>
        <taxon>Saccotheciaceae</taxon>
        <taxon>Aureobasidium</taxon>
    </lineage>
</organism>
<protein>
    <recommendedName>
        <fullName evidence="6">MYND-type domain-containing protein</fullName>
    </recommendedName>
</protein>
<dbReference type="SUPFAM" id="SSF144232">
    <property type="entry name" value="HIT/MYND zinc finger-like"/>
    <property type="match status" value="1"/>
</dbReference>
<dbReference type="OrthoDB" id="437457at2759"/>
<dbReference type="PROSITE" id="PS50865">
    <property type="entry name" value="ZF_MYND_2"/>
    <property type="match status" value="1"/>
</dbReference>
<keyword evidence="8" id="KW-1185">Reference proteome</keyword>
<evidence type="ECO:0000256" key="3">
    <source>
        <dbReference type="ARBA" id="ARBA00022833"/>
    </source>
</evidence>
<dbReference type="GO" id="GO:0008270">
    <property type="term" value="F:zinc ion binding"/>
    <property type="evidence" value="ECO:0007669"/>
    <property type="project" value="UniProtKB-KW"/>
</dbReference>
<keyword evidence="3" id="KW-0862">Zinc</keyword>
<evidence type="ECO:0000256" key="1">
    <source>
        <dbReference type="ARBA" id="ARBA00022723"/>
    </source>
</evidence>
<evidence type="ECO:0000313" key="8">
    <source>
        <dbReference type="Proteomes" id="UP000714618"/>
    </source>
</evidence>
<keyword evidence="2 4" id="KW-0863">Zinc-finger</keyword>
<feature type="region of interest" description="Disordered" evidence="5">
    <location>
        <begin position="250"/>
        <end position="291"/>
    </location>
</feature>
<evidence type="ECO:0000256" key="4">
    <source>
        <dbReference type="PROSITE-ProRule" id="PRU00134"/>
    </source>
</evidence>
<dbReference type="EMBL" id="CAIJEO010000013">
    <property type="protein sequence ID" value="CAD0101314.1"/>
    <property type="molecule type" value="Genomic_DNA"/>
</dbReference>
<comment type="caution">
    <text evidence="7">The sequence shown here is derived from an EMBL/GenBank/DDBJ whole genome shotgun (WGS) entry which is preliminary data.</text>
</comment>
<dbReference type="Pfam" id="PF01753">
    <property type="entry name" value="zf-MYND"/>
    <property type="match status" value="1"/>
</dbReference>
<proteinExistence type="predicted"/>